<dbReference type="KEGG" id="dti:Desti_5409"/>
<dbReference type="STRING" id="706587.Desti_5409"/>
<dbReference type="InterPro" id="IPR024264">
    <property type="entry name" value="DUF3786"/>
</dbReference>
<evidence type="ECO:0000313" key="3">
    <source>
        <dbReference type="Proteomes" id="UP000006055"/>
    </source>
</evidence>
<protein>
    <recommendedName>
        <fullName evidence="1">DUF3786 domain-containing protein</fullName>
    </recommendedName>
</protein>
<gene>
    <name evidence="2" type="ordered locus">Desti_5409</name>
</gene>
<accession>I4CEK5</accession>
<reference evidence="3" key="1">
    <citation type="submission" date="2012-06" db="EMBL/GenBank/DDBJ databases">
        <title>Complete sequence of chromosome of Desulfomonile tiedjei DSM 6799.</title>
        <authorList>
            <person name="Lucas S."/>
            <person name="Copeland A."/>
            <person name="Lapidus A."/>
            <person name="Glavina del Rio T."/>
            <person name="Dalin E."/>
            <person name="Tice H."/>
            <person name="Bruce D."/>
            <person name="Goodwin L."/>
            <person name="Pitluck S."/>
            <person name="Peters L."/>
            <person name="Ovchinnikova G."/>
            <person name="Zeytun A."/>
            <person name="Lu M."/>
            <person name="Kyrpides N."/>
            <person name="Mavromatis K."/>
            <person name="Ivanova N."/>
            <person name="Brettin T."/>
            <person name="Detter J.C."/>
            <person name="Han C."/>
            <person name="Larimer F."/>
            <person name="Land M."/>
            <person name="Hauser L."/>
            <person name="Markowitz V."/>
            <person name="Cheng J.-F."/>
            <person name="Hugenholtz P."/>
            <person name="Woyke T."/>
            <person name="Wu D."/>
            <person name="Spring S."/>
            <person name="Schroeder M."/>
            <person name="Brambilla E."/>
            <person name="Klenk H.-P."/>
            <person name="Eisen J.A."/>
        </authorList>
    </citation>
    <scope>NUCLEOTIDE SEQUENCE [LARGE SCALE GENOMIC DNA]</scope>
    <source>
        <strain evidence="3">ATCC 49306 / DSM 6799 / DCB-1</strain>
    </source>
</reference>
<dbReference type="RefSeq" id="WP_014813095.1">
    <property type="nucleotide sequence ID" value="NC_018025.1"/>
</dbReference>
<dbReference type="Proteomes" id="UP000006055">
    <property type="component" value="Chromosome"/>
</dbReference>
<sequence>MKGGYDSIYLDLITKLSECGFQESADRLGLEYVDGGVQVCFLKREYRITVDGVEPLDGQPVNVNNRSVLLYYLLSKGQGDPENSYVPFESIPRMISGLHVQTRLMNTPLERYLGNDYVKFSQAAVKLGGIEEESQVSKHLWRFDVLPKIPLKIVFYEADDEFPVNIQIMLDKTALQFLEFECLAFMVRCFVRALIKTAQYGDVVGWDSNMNPI</sequence>
<dbReference type="OrthoDB" id="5418701at2"/>
<dbReference type="eggNOG" id="COG1456">
    <property type="taxonomic scope" value="Bacteria"/>
</dbReference>
<keyword evidence="3" id="KW-1185">Reference proteome</keyword>
<dbReference type="HOGENOM" id="CLU_106581_2_0_7"/>
<dbReference type="Pfam" id="PF12654">
    <property type="entry name" value="DUF3786"/>
    <property type="match status" value="1"/>
</dbReference>
<evidence type="ECO:0000259" key="1">
    <source>
        <dbReference type="Pfam" id="PF12654"/>
    </source>
</evidence>
<proteinExistence type="predicted"/>
<feature type="domain" description="DUF3786" evidence="1">
    <location>
        <begin position="21"/>
        <end position="192"/>
    </location>
</feature>
<evidence type="ECO:0000313" key="2">
    <source>
        <dbReference type="EMBL" id="AFM27996.1"/>
    </source>
</evidence>
<dbReference type="AlphaFoldDB" id="I4CEK5"/>
<name>I4CEK5_DESTA</name>
<dbReference type="EMBL" id="CP003360">
    <property type="protein sequence ID" value="AFM27996.1"/>
    <property type="molecule type" value="Genomic_DNA"/>
</dbReference>
<organism evidence="2 3">
    <name type="scientific">Desulfomonile tiedjei (strain ATCC 49306 / DSM 6799 / DCB-1)</name>
    <dbReference type="NCBI Taxonomy" id="706587"/>
    <lineage>
        <taxon>Bacteria</taxon>
        <taxon>Pseudomonadati</taxon>
        <taxon>Thermodesulfobacteriota</taxon>
        <taxon>Desulfomonilia</taxon>
        <taxon>Desulfomonilales</taxon>
        <taxon>Desulfomonilaceae</taxon>
        <taxon>Desulfomonile</taxon>
    </lineage>
</organism>